<reference evidence="1" key="1">
    <citation type="submission" date="2022-09" db="EMBL/GenBank/DDBJ databases">
        <title>Intensive care unit water sources are persistently colonized with multi-drug resistant bacteria and are the site of extensive horizontal gene transfer of antibiotic resistance genes.</title>
        <authorList>
            <person name="Diorio-Toth L."/>
        </authorList>
    </citation>
    <scope>NUCLEOTIDE SEQUENCE</scope>
    <source>
        <strain evidence="1">GD04153</strain>
    </source>
</reference>
<comment type="caution">
    <text evidence="1">The sequence shown here is derived from an EMBL/GenBank/DDBJ whole genome shotgun (WGS) entry which is preliminary data.</text>
</comment>
<evidence type="ECO:0000313" key="2">
    <source>
        <dbReference type="Proteomes" id="UP001158087"/>
    </source>
</evidence>
<proteinExistence type="predicted"/>
<evidence type="ECO:0000313" key="1">
    <source>
        <dbReference type="EMBL" id="MDH0126876.1"/>
    </source>
</evidence>
<protein>
    <submittedName>
        <fullName evidence="1">Uncharacterized protein</fullName>
    </submittedName>
</protein>
<dbReference type="EMBL" id="JAODYY010000018">
    <property type="protein sequence ID" value="MDH0126876.1"/>
    <property type="molecule type" value="Genomic_DNA"/>
</dbReference>
<name>A0AA42HB90_9HYPH</name>
<accession>A0AA42HB90</accession>
<gene>
    <name evidence="1" type="ORF">N7376_23160</name>
</gene>
<dbReference type="AlphaFoldDB" id="A0AA42HB90"/>
<organism evidence="1 2">
    <name type="scientific">Brucella intermedia GD04153</name>
    <dbReference type="NCBI Taxonomy" id="2975438"/>
    <lineage>
        <taxon>Bacteria</taxon>
        <taxon>Pseudomonadati</taxon>
        <taxon>Pseudomonadota</taxon>
        <taxon>Alphaproteobacteria</taxon>
        <taxon>Hyphomicrobiales</taxon>
        <taxon>Brucellaceae</taxon>
        <taxon>Brucella/Ochrobactrum group</taxon>
        <taxon>Brucella</taxon>
    </lineage>
</organism>
<sequence>MGALFGEFGVAESFMVEILAEADDRLILADTHLLIVAKLPKPITLHALVLLRILKESCQD</sequence>
<dbReference type="Proteomes" id="UP001158087">
    <property type="component" value="Unassembled WGS sequence"/>
</dbReference>